<dbReference type="InterPro" id="IPR017853">
    <property type="entry name" value="GH"/>
</dbReference>
<dbReference type="PANTHER" id="PTHR11177:SF317">
    <property type="entry name" value="CHITINASE 12-RELATED"/>
    <property type="match status" value="1"/>
</dbReference>
<dbReference type="EC" id="3.2.1.14" evidence="2"/>
<dbReference type="InterPro" id="IPR001223">
    <property type="entry name" value="Glyco_hydro18_cat"/>
</dbReference>
<evidence type="ECO:0000313" key="9">
    <source>
        <dbReference type="EMBL" id="GGY88113.1"/>
    </source>
</evidence>
<dbReference type="InterPro" id="IPR011583">
    <property type="entry name" value="Chitinase_II/V-like_cat"/>
</dbReference>
<feature type="domain" description="GH18" evidence="8">
    <location>
        <begin position="29"/>
        <end position="341"/>
    </location>
</feature>
<dbReference type="RefSeq" id="WP_189421299.1">
    <property type="nucleotide sequence ID" value="NZ_BMYZ01000005.1"/>
</dbReference>
<organism evidence="9 10">
    <name type="scientific">Cellvibrio zantedeschiae</name>
    <dbReference type="NCBI Taxonomy" id="1237077"/>
    <lineage>
        <taxon>Bacteria</taxon>
        <taxon>Pseudomonadati</taxon>
        <taxon>Pseudomonadota</taxon>
        <taxon>Gammaproteobacteria</taxon>
        <taxon>Cellvibrionales</taxon>
        <taxon>Cellvibrionaceae</taxon>
        <taxon>Cellvibrio</taxon>
    </lineage>
</organism>
<protein>
    <recommendedName>
        <fullName evidence="2">chitinase</fullName>
        <ecNumber evidence="2">3.2.1.14</ecNumber>
    </recommendedName>
</protein>
<dbReference type="Proteomes" id="UP000619761">
    <property type="component" value="Unassembled WGS sequence"/>
</dbReference>
<proteinExistence type="inferred from homology"/>
<comment type="similarity">
    <text evidence="6">Belongs to the glycosyl hydrolase 18 family.</text>
</comment>
<name>A0ABQ3BET9_9GAMM</name>
<dbReference type="PROSITE" id="PS51910">
    <property type="entry name" value="GH18_2"/>
    <property type="match status" value="1"/>
</dbReference>
<dbReference type="InterPro" id="IPR050314">
    <property type="entry name" value="Glycosyl_Hydrlase_18"/>
</dbReference>
<dbReference type="SUPFAM" id="SSF51445">
    <property type="entry name" value="(Trans)glycosidases"/>
    <property type="match status" value="1"/>
</dbReference>
<dbReference type="EMBL" id="BMYZ01000005">
    <property type="protein sequence ID" value="GGY88113.1"/>
    <property type="molecule type" value="Genomic_DNA"/>
</dbReference>
<evidence type="ECO:0000256" key="6">
    <source>
        <dbReference type="RuleBase" id="RU004453"/>
    </source>
</evidence>
<feature type="chain" id="PRO_5046967706" description="chitinase" evidence="7">
    <location>
        <begin position="23"/>
        <end position="346"/>
    </location>
</feature>
<dbReference type="Gene3D" id="3.40.5.30">
    <property type="entry name" value="(Trans)glycosidases - domain 2"/>
    <property type="match status" value="1"/>
</dbReference>
<dbReference type="PANTHER" id="PTHR11177">
    <property type="entry name" value="CHITINASE"/>
    <property type="match status" value="1"/>
</dbReference>
<evidence type="ECO:0000256" key="4">
    <source>
        <dbReference type="ARBA" id="ARBA00023295"/>
    </source>
</evidence>
<evidence type="ECO:0000256" key="7">
    <source>
        <dbReference type="SAM" id="SignalP"/>
    </source>
</evidence>
<accession>A0ABQ3BET9</accession>
<gene>
    <name evidence="9" type="ORF">GCM10011613_36450</name>
</gene>
<reference evidence="10" key="1">
    <citation type="journal article" date="2019" name="Int. J. Syst. Evol. Microbiol.">
        <title>The Global Catalogue of Microorganisms (GCM) 10K type strain sequencing project: providing services to taxonomists for standard genome sequencing and annotation.</title>
        <authorList>
            <consortium name="The Broad Institute Genomics Platform"/>
            <consortium name="The Broad Institute Genome Sequencing Center for Infectious Disease"/>
            <person name="Wu L."/>
            <person name="Ma J."/>
        </authorList>
    </citation>
    <scope>NUCLEOTIDE SEQUENCE [LARGE SCALE GENOMIC DNA]</scope>
    <source>
        <strain evidence="10">KCTC 32239</strain>
    </source>
</reference>
<dbReference type="InterPro" id="IPR001579">
    <property type="entry name" value="Glyco_hydro_18_chit_AS"/>
</dbReference>
<evidence type="ECO:0000256" key="2">
    <source>
        <dbReference type="ARBA" id="ARBA00012729"/>
    </source>
</evidence>
<dbReference type="PROSITE" id="PS51257">
    <property type="entry name" value="PROKAR_LIPOPROTEIN"/>
    <property type="match status" value="1"/>
</dbReference>
<comment type="caution">
    <text evidence="9">The sequence shown here is derived from an EMBL/GenBank/DDBJ whole genome shotgun (WGS) entry which is preliminary data.</text>
</comment>
<keyword evidence="3 5" id="KW-0378">Hydrolase</keyword>
<keyword evidence="10" id="KW-1185">Reference proteome</keyword>
<feature type="signal peptide" evidence="7">
    <location>
        <begin position="1"/>
        <end position="22"/>
    </location>
</feature>
<comment type="catalytic activity">
    <reaction evidence="1">
        <text>Random endo-hydrolysis of N-acetyl-beta-D-glucosaminide (1-&gt;4)-beta-linkages in chitin and chitodextrins.</text>
        <dbReference type="EC" id="3.2.1.14"/>
    </reaction>
</comment>
<evidence type="ECO:0000259" key="8">
    <source>
        <dbReference type="PROSITE" id="PS51910"/>
    </source>
</evidence>
<dbReference type="SMART" id="SM00636">
    <property type="entry name" value="Glyco_18"/>
    <property type="match status" value="1"/>
</dbReference>
<dbReference type="PROSITE" id="PS01095">
    <property type="entry name" value="GH18_1"/>
    <property type="match status" value="1"/>
</dbReference>
<keyword evidence="4 5" id="KW-0326">Glycosidase</keyword>
<evidence type="ECO:0000256" key="3">
    <source>
        <dbReference type="ARBA" id="ARBA00022801"/>
    </source>
</evidence>
<evidence type="ECO:0000256" key="5">
    <source>
        <dbReference type="RuleBase" id="RU000489"/>
    </source>
</evidence>
<sequence length="346" mass="38750">MKFILLILTLSAGLLLTACTDAKQTRCMPVVVAYPTWSANQLPLESIPWHKFTHITLTFALPNAYGSLQTTDVDKIIGPIVKAAHEKNKKVFISIGGAVGYGDAFQKIAADKERLKLFTQNVKAYVAANHIDGVDIDWEYWTKQAAHKQGGNDPVESRLLVELLAALRAELPKDITLTTDIFAGYWYGEQYLPEIQEHVDYLALMAYDFTGAWESSPVKHHADYSTFKNSIDFFVDRGFKKEKLLVGFPAYGIEFIGGKNTQINKDYAHKQIVEKIKQQQGNINSGKIGNLYFETPELVKKKAQYILNQQLAGTFLFELTQDTLDNDTSLLSASNQVISPNFCATQ</sequence>
<evidence type="ECO:0000256" key="1">
    <source>
        <dbReference type="ARBA" id="ARBA00000822"/>
    </source>
</evidence>
<evidence type="ECO:0000313" key="10">
    <source>
        <dbReference type="Proteomes" id="UP000619761"/>
    </source>
</evidence>
<keyword evidence="7" id="KW-0732">Signal</keyword>
<dbReference type="Pfam" id="PF00704">
    <property type="entry name" value="Glyco_hydro_18"/>
    <property type="match status" value="1"/>
</dbReference>
<dbReference type="Gene3D" id="3.20.20.80">
    <property type="entry name" value="Glycosidases"/>
    <property type="match status" value="1"/>
</dbReference>